<gene>
    <name evidence="2" type="ORF">GFH30_01660</name>
    <name evidence="1" type="ORF">GHJ48_01045</name>
</gene>
<evidence type="ECO:0008006" key="5">
    <source>
        <dbReference type="Google" id="ProtNLM"/>
    </source>
</evidence>
<dbReference type="AlphaFoldDB" id="A0A5Q0P156"/>
<proteinExistence type="predicted"/>
<dbReference type="RefSeq" id="WP_153370542.1">
    <property type="nucleotide sequence ID" value="NZ_CP045650.1"/>
</dbReference>
<sequence>MKDTSATNDQGVSISDANVEPSSKKLTEVAGHSNFPVDEQMAIAPVADYAIDFVGRYYAKVNCNDGFAPCSAGTAEFVLTLLADGTVYRSIIQHGKVFTFKNEIQDAKATYRKDHWEVNPARTELIVHRKEGVDIYYDIQDNLHLVMNVEKTRRSNPAEKLLKLPTVSYVLKKDSDKDG</sequence>
<organism evidence="1 4">
    <name type="scientific">Acinetobacter wanghuae</name>
    <dbReference type="NCBI Taxonomy" id="2662362"/>
    <lineage>
        <taxon>Bacteria</taxon>
        <taxon>Pseudomonadati</taxon>
        <taxon>Pseudomonadota</taxon>
        <taxon>Gammaproteobacteria</taxon>
        <taxon>Moraxellales</taxon>
        <taxon>Moraxellaceae</taxon>
        <taxon>Acinetobacter</taxon>
    </lineage>
</organism>
<dbReference type="EMBL" id="CP045650">
    <property type="protein sequence ID" value="QGA10180.1"/>
    <property type="molecule type" value="Genomic_DNA"/>
</dbReference>
<protein>
    <recommendedName>
        <fullName evidence="5">Copper resistance protein NlpE</fullName>
    </recommendedName>
</protein>
<dbReference type="Proteomes" id="UP000327478">
    <property type="component" value="Chromosome"/>
</dbReference>
<reference evidence="3 4" key="1">
    <citation type="submission" date="2019-10" db="EMBL/GenBank/DDBJ databases">
        <authorList>
            <person name="Dong K."/>
        </authorList>
    </citation>
    <scope>NUCLEOTIDE SEQUENCE [LARGE SCALE GENOMIC DNA]</scope>
    <source>
        <strain evidence="3">dk386</strain>
        <strain evidence="2">Dk386</strain>
        <strain evidence="4">dk771</strain>
        <strain evidence="1">Dk771</strain>
    </source>
</reference>
<dbReference type="Proteomes" id="UP000480556">
    <property type="component" value="Unassembled WGS sequence"/>
</dbReference>
<keyword evidence="3" id="KW-1185">Reference proteome</keyword>
<evidence type="ECO:0000313" key="4">
    <source>
        <dbReference type="Proteomes" id="UP000480556"/>
    </source>
</evidence>
<evidence type="ECO:0000313" key="3">
    <source>
        <dbReference type="Proteomes" id="UP000327478"/>
    </source>
</evidence>
<evidence type="ECO:0000313" key="1">
    <source>
        <dbReference type="EMBL" id="MQW90994.1"/>
    </source>
</evidence>
<name>A0A5Q0P156_9GAMM</name>
<dbReference type="EMBL" id="WITK01000001">
    <property type="protein sequence ID" value="MQW90994.1"/>
    <property type="molecule type" value="Genomic_DNA"/>
</dbReference>
<accession>A0A5Q0P156</accession>
<evidence type="ECO:0000313" key="2">
    <source>
        <dbReference type="EMBL" id="QGA10180.1"/>
    </source>
</evidence>